<reference evidence="1" key="1">
    <citation type="submission" date="2021-12" db="EMBL/GenBank/DDBJ databases">
        <title>Alicyclobacillaceae gen. nov., sp. nov., isolated from chalcocite enrichment system.</title>
        <authorList>
            <person name="Jiang Z."/>
        </authorList>
    </citation>
    <scope>NUCLEOTIDE SEQUENCE</scope>
    <source>
        <strain evidence="1">MYW30-H2</strain>
    </source>
</reference>
<keyword evidence="2" id="KW-1185">Reference proteome</keyword>
<protein>
    <submittedName>
        <fullName evidence="1">PIG-L family deacetylase</fullName>
    </submittedName>
</protein>
<dbReference type="Pfam" id="PF02585">
    <property type="entry name" value="PIG-L"/>
    <property type="match status" value="1"/>
</dbReference>
<dbReference type="InterPro" id="IPR024078">
    <property type="entry name" value="LmbE-like_dom_sf"/>
</dbReference>
<dbReference type="PANTHER" id="PTHR12993:SF29">
    <property type="entry name" value="BLR3841 PROTEIN"/>
    <property type="match status" value="1"/>
</dbReference>
<proteinExistence type="predicted"/>
<dbReference type="EMBL" id="CP089291">
    <property type="protein sequence ID" value="UOF92686.1"/>
    <property type="molecule type" value="Genomic_DNA"/>
</dbReference>
<name>A0ABY4CSR1_9BACL</name>
<evidence type="ECO:0000313" key="1">
    <source>
        <dbReference type="EMBL" id="UOF92686.1"/>
    </source>
</evidence>
<dbReference type="PANTHER" id="PTHR12993">
    <property type="entry name" value="N-ACETYLGLUCOSAMINYL-PHOSPHATIDYLINOSITOL DE-N-ACETYLASE-RELATED"/>
    <property type="match status" value="1"/>
</dbReference>
<sequence>MKRSWKRAVLIVAILAFCFLLAFYLRFPDWFHAQPSREPPVSNQTFGDRLLVIAPHPDDETLGGAGAILKQLEHHKQVKVVIMTTGDGYRKAVREQFHIAAPKPSDFRKLGYVRHDESVHGLEALGVAPADMIFLGYPDGGVNGLWQNNWEYSHLHKALNGCTHAPYPFAYEKQAPYCGTNVVKNLTAIIREYQPTDILYPDPNDVHHDHWATQAFTKYTITQMQYHAKEWTYLVHRYDWPVPWAYEPNLGLQPPISLLQVGTRWFDLPLTQEEEGRKRTAIQQYRSQERVMEPFLEAFIRKNDLLGTYPPQQIPGVDTFPDFQKQEHVPRPLIIDPIGDTFTRKLHGAGDIRSLYVFKWQQKLWIVLQMRQEISADLSYFIRFRAFHSNQSTTRDDMKFLSNHLIEYSLADNSRLYARLENASMTIDDNRLMIGLPLTKDWGDVSNLMISADTYQGHTLIDKSAWENGRF</sequence>
<evidence type="ECO:0000313" key="2">
    <source>
        <dbReference type="Proteomes" id="UP000830167"/>
    </source>
</evidence>
<dbReference type="Gene3D" id="3.40.50.10320">
    <property type="entry name" value="LmbE-like"/>
    <property type="match status" value="1"/>
</dbReference>
<dbReference type="RefSeq" id="WP_347439357.1">
    <property type="nucleotide sequence ID" value="NZ_CP089291.1"/>
</dbReference>
<dbReference type="Proteomes" id="UP000830167">
    <property type="component" value="Chromosome"/>
</dbReference>
<gene>
    <name evidence="1" type="ORF">LSG31_11270</name>
</gene>
<accession>A0ABY4CSR1</accession>
<dbReference type="InterPro" id="IPR003737">
    <property type="entry name" value="GlcNAc_PI_deacetylase-related"/>
</dbReference>
<dbReference type="SUPFAM" id="SSF102588">
    <property type="entry name" value="LmbE-like"/>
    <property type="match status" value="1"/>
</dbReference>
<organism evidence="1 2">
    <name type="scientific">Fodinisporobacter ferrooxydans</name>
    <dbReference type="NCBI Taxonomy" id="2901836"/>
    <lineage>
        <taxon>Bacteria</taxon>
        <taxon>Bacillati</taxon>
        <taxon>Bacillota</taxon>
        <taxon>Bacilli</taxon>
        <taxon>Bacillales</taxon>
        <taxon>Alicyclobacillaceae</taxon>
        <taxon>Fodinisporobacter</taxon>
    </lineage>
</organism>